<comment type="caution">
    <text evidence="1">The sequence shown here is derived from an EMBL/GenBank/DDBJ whole genome shotgun (WGS) entry which is preliminary data.</text>
</comment>
<reference evidence="1" key="1">
    <citation type="journal article" date="2020" name="Stud. Mycol.">
        <title>101 Dothideomycetes genomes: a test case for predicting lifestyles and emergence of pathogens.</title>
        <authorList>
            <person name="Haridas S."/>
            <person name="Albert R."/>
            <person name="Binder M."/>
            <person name="Bloem J."/>
            <person name="Labutti K."/>
            <person name="Salamov A."/>
            <person name="Andreopoulos B."/>
            <person name="Baker S."/>
            <person name="Barry K."/>
            <person name="Bills G."/>
            <person name="Bluhm B."/>
            <person name="Cannon C."/>
            <person name="Castanera R."/>
            <person name="Culley D."/>
            <person name="Daum C."/>
            <person name="Ezra D."/>
            <person name="Gonzalez J."/>
            <person name="Henrissat B."/>
            <person name="Kuo A."/>
            <person name="Liang C."/>
            <person name="Lipzen A."/>
            <person name="Lutzoni F."/>
            <person name="Magnuson J."/>
            <person name="Mondo S."/>
            <person name="Nolan M."/>
            <person name="Ohm R."/>
            <person name="Pangilinan J."/>
            <person name="Park H.-J."/>
            <person name="Ramirez L."/>
            <person name="Alfaro M."/>
            <person name="Sun H."/>
            <person name="Tritt A."/>
            <person name="Yoshinaga Y."/>
            <person name="Zwiers L.-H."/>
            <person name="Turgeon B."/>
            <person name="Goodwin S."/>
            <person name="Spatafora J."/>
            <person name="Crous P."/>
            <person name="Grigoriev I."/>
        </authorList>
    </citation>
    <scope>NUCLEOTIDE SEQUENCE</scope>
    <source>
        <strain evidence="1">CBS 525.71</strain>
    </source>
</reference>
<dbReference type="EMBL" id="MU006766">
    <property type="protein sequence ID" value="KAF2621076.1"/>
    <property type="molecule type" value="Genomic_DNA"/>
</dbReference>
<accession>A0ACB6RGQ5</accession>
<name>A0ACB6RGQ5_9PLEO</name>
<dbReference type="Proteomes" id="UP000799754">
    <property type="component" value="Unassembled WGS sequence"/>
</dbReference>
<gene>
    <name evidence="1" type="ORF">BU25DRAFT_435723</name>
</gene>
<keyword evidence="2" id="KW-1185">Reference proteome</keyword>
<evidence type="ECO:0000313" key="2">
    <source>
        <dbReference type="Proteomes" id="UP000799754"/>
    </source>
</evidence>
<proteinExistence type="predicted"/>
<organism evidence="1 2">
    <name type="scientific">Macroventuria anomochaeta</name>
    <dbReference type="NCBI Taxonomy" id="301207"/>
    <lineage>
        <taxon>Eukaryota</taxon>
        <taxon>Fungi</taxon>
        <taxon>Dikarya</taxon>
        <taxon>Ascomycota</taxon>
        <taxon>Pezizomycotina</taxon>
        <taxon>Dothideomycetes</taxon>
        <taxon>Pleosporomycetidae</taxon>
        <taxon>Pleosporales</taxon>
        <taxon>Pleosporineae</taxon>
        <taxon>Didymellaceae</taxon>
        <taxon>Macroventuria</taxon>
    </lineage>
</organism>
<protein>
    <submittedName>
        <fullName evidence="1">Uncharacterized protein</fullName>
    </submittedName>
</protein>
<sequence length="671" mass="73188">MLFKNCPSLPECQPIDGPESALQITLDCVDPEYGSPIVDGRADETTPVPHHKVSGYFDNTTVRFNFYFPLNDSSPENAWDGRFFQSAYPTQDDSASDRTIGNALNGNAYVVQVTGVHGYRAEAAAAKFSRTVASQYYGFSNSTDRRIFGYIYGASGGSLQVVGAIENTFGVWDGGIAMVQAITASVGISHSLRAMMGLVLQNKSEEIEAALRPGGNGDPYASLNQVQRAILHELVLLGAPIAVLEDFYAASNRTRLAQLISAFTGLDPTYVENFWTKDGYLGLEQSPLGDLFRAAFVDVNTTVLDVERDSEGVPIAVHLGKLTNAKAFELDWDGLGYNFTVFSNESMIGTLLGRFNSTTSVASFGGIESSNNNASSYPFITPNATLRLSNREWIAMHAWYRYQVPPLSEDRGYIGYDQFRTADGSSVYPQRPLIAAPILAASSAGNANLSGSIKAKLIVLQNLMDIDALPWWAHWYRLQVEQSLGGDFTDSYRLWYNDHAAHDEGPPLKADQNLLVDYTGIYEHSLRDLSDWVEQGVAPAPNSNYTLREDNSIKIPDVAVERGGIQPTVHVSISSDGSGSVRQDVVLIAVAVAPPGTGKIVAVEWDFYSTGDFVLKEVAEPAETVTMKMQFTYEEAGEYVVVVRATSQREGDGESLYGRASNLGRLYVSVA</sequence>
<evidence type="ECO:0000313" key="1">
    <source>
        <dbReference type="EMBL" id="KAF2621076.1"/>
    </source>
</evidence>